<name>A0A151ISD1_9HYME</name>
<reference evidence="2 3" key="1">
    <citation type="submission" date="2015-09" db="EMBL/GenBank/DDBJ databases">
        <title>Trachymyrmex cornetzi WGS genome.</title>
        <authorList>
            <person name="Nygaard S."/>
            <person name="Hu H."/>
            <person name="Boomsma J."/>
            <person name="Zhang G."/>
        </authorList>
    </citation>
    <scope>NUCLEOTIDE SEQUENCE [LARGE SCALE GENOMIC DNA]</scope>
    <source>
        <strain evidence="2">Tcor2-1</strain>
        <tissue evidence="2">Whole body</tissue>
    </source>
</reference>
<protein>
    <recommendedName>
        <fullName evidence="1">Endonuclease/exonuclease/phosphatase domain-containing protein</fullName>
    </recommendedName>
</protein>
<dbReference type="Pfam" id="PF14529">
    <property type="entry name" value="Exo_endo_phos_2"/>
    <property type="match status" value="1"/>
</dbReference>
<proteinExistence type="predicted"/>
<sequence length="315" mass="36042">TSRSGAGNRLLKAIKEFDLVILNDGSPTLIHHSAQNSVIDLSLSSPVLAPICSSHVLDDTFGSDHFPICTKINVKPCYSKKFCYKLKLNKDQLTTLNYMLRNSVNEISGKETLDVTSQYNLFVEHVQSTARGLLPQDKGVPHSKINSCRLKSSPWWNDDCDTAVKDRRKALRELVECPDRARLDNFKSARKRCTECIQEAKRIGWRKGSFNCKTSTHRIWSLIKSFRRNKNPTLNQGNNLDTVSLAAIEKLCPPFCPYNDTKHIEDMKREDLLQNNTQQWLEEPFSRVELTRAISVAKKRSRFGSNRSFHHFQFA</sequence>
<dbReference type="InterPro" id="IPR036691">
    <property type="entry name" value="Endo/exonu/phosph_ase_sf"/>
</dbReference>
<gene>
    <name evidence="2" type="ORF">ALC57_18279</name>
</gene>
<keyword evidence="3" id="KW-1185">Reference proteome</keyword>
<feature type="non-terminal residue" evidence="2">
    <location>
        <position position="1"/>
    </location>
</feature>
<dbReference type="InterPro" id="IPR005135">
    <property type="entry name" value="Endo/exonuclease/phosphatase"/>
</dbReference>
<accession>A0A151ISD1</accession>
<evidence type="ECO:0000259" key="1">
    <source>
        <dbReference type="Pfam" id="PF14529"/>
    </source>
</evidence>
<dbReference type="Gene3D" id="3.60.10.10">
    <property type="entry name" value="Endonuclease/exonuclease/phosphatase"/>
    <property type="match status" value="1"/>
</dbReference>
<feature type="domain" description="Endonuclease/exonuclease/phosphatase" evidence="1">
    <location>
        <begin position="4"/>
        <end position="68"/>
    </location>
</feature>
<organism evidence="2 3">
    <name type="scientific">Trachymyrmex cornetzi</name>
    <dbReference type="NCBI Taxonomy" id="471704"/>
    <lineage>
        <taxon>Eukaryota</taxon>
        <taxon>Metazoa</taxon>
        <taxon>Ecdysozoa</taxon>
        <taxon>Arthropoda</taxon>
        <taxon>Hexapoda</taxon>
        <taxon>Insecta</taxon>
        <taxon>Pterygota</taxon>
        <taxon>Neoptera</taxon>
        <taxon>Endopterygota</taxon>
        <taxon>Hymenoptera</taxon>
        <taxon>Apocrita</taxon>
        <taxon>Aculeata</taxon>
        <taxon>Formicoidea</taxon>
        <taxon>Formicidae</taxon>
        <taxon>Myrmicinae</taxon>
        <taxon>Trachymyrmex</taxon>
    </lineage>
</organism>
<dbReference type="GO" id="GO:0003824">
    <property type="term" value="F:catalytic activity"/>
    <property type="evidence" value="ECO:0007669"/>
    <property type="project" value="InterPro"/>
</dbReference>
<evidence type="ECO:0000313" key="3">
    <source>
        <dbReference type="Proteomes" id="UP000078492"/>
    </source>
</evidence>
<dbReference type="Proteomes" id="UP000078492">
    <property type="component" value="Unassembled WGS sequence"/>
</dbReference>
<evidence type="ECO:0000313" key="2">
    <source>
        <dbReference type="EMBL" id="KYN09587.1"/>
    </source>
</evidence>
<dbReference type="STRING" id="471704.A0A151ISD1"/>
<dbReference type="AlphaFoldDB" id="A0A151ISD1"/>
<dbReference type="EMBL" id="KQ981085">
    <property type="protein sequence ID" value="KYN09587.1"/>
    <property type="molecule type" value="Genomic_DNA"/>
</dbReference>
<dbReference type="SUPFAM" id="SSF56219">
    <property type="entry name" value="DNase I-like"/>
    <property type="match status" value="1"/>
</dbReference>